<dbReference type="Proteomes" id="UP000502823">
    <property type="component" value="Unassembled WGS sequence"/>
</dbReference>
<dbReference type="PROSITE" id="PS51352">
    <property type="entry name" value="THIOREDOXIN_2"/>
    <property type="match status" value="1"/>
</dbReference>
<feature type="domain" description="Thioredoxin" evidence="6">
    <location>
        <begin position="1"/>
        <end position="141"/>
    </location>
</feature>
<dbReference type="Gene3D" id="3.40.30.10">
    <property type="entry name" value="Glutaredoxin"/>
    <property type="match status" value="1"/>
</dbReference>
<evidence type="ECO:0000259" key="6">
    <source>
        <dbReference type="PROSITE" id="PS51352"/>
    </source>
</evidence>
<accession>A0A6L2Q3F1</accession>
<keyword evidence="8" id="KW-1185">Reference proteome</keyword>
<dbReference type="NCBIfam" id="TIGR01068">
    <property type="entry name" value="thioredoxin"/>
    <property type="match status" value="1"/>
</dbReference>
<dbReference type="InParanoid" id="A0A6L2Q3F1"/>
<dbReference type="OrthoDB" id="2121326at2759"/>
<dbReference type="InterPro" id="IPR036249">
    <property type="entry name" value="Thioredoxin-like_sf"/>
</dbReference>
<keyword evidence="2" id="KW-0813">Transport</keyword>
<proteinExistence type="inferred from homology"/>
<protein>
    <recommendedName>
        <fullName evidence="6">Thioredoxin domain-containing protein</fullName>
    </recommendedName>
</protein>
<evidence type="ECO:0000313" key="8">
    <source>
        <dbReference type="Proteomes" id="UP000502823"/>
    </source>
</evidence>
<keyword evidence="3" id="KW-0249">Electron transport</keyword>
<dbReference type="FunCoup" id="A0A6L2Q3F1">
    <property type="interactions" value="875"/>
</dbReference>
<dbReference type="CDD" id="cd02947">
    <property type="entry name" value="TRX_family"/>
    <property type="match status" value="1"/>
</dbReference>
<dbReference type="GO" id="GO:0015035">
    <property type="term" value="F:protein-disulfide reductase activity"/>
    <property type="evidence" value="ECO:0007669"/>
    <property type="project" value="InterPro"/>
</dbReference>
<dbReference type="GO" id="GO:0005739">
    <property type="term" value="C:mitochondrion"/>
    <property type="evidence" value="ECO:0007669"/>
    <property type="project" value="TreeGrafter"/>
</dbReference>
<dbReference type="InterPro" id="IPR005746">
    <property type="entry name" value="Thioredoxin"/>
</dbReference>
<dbReference type="PANTHER" id="PTHR43601">
    <property type="entry name" value="THIOREDOXIN, MITOCHONDRIAL"/>
    <property type="match status" value="1"/>
</dbReference>
<evidence type="ECO:0000256" key="2">
    <source>
        <dbReference type="ARBA" id="ARBA00022448"/>
    </source>
</evidence>
<keyword evidence="5" id="KW-0676">Redox-active center</keyword>
<sequence>MQPSVLLKTTVLRNIVKETCKSAVRNIGISNVRRSSFKVQDQKDFQERVKNSKVPVIVDFFATWCNPCKMLTPRLESVVAEKKGEVLLAKVDIDENTDLALDYEVSAVPVLIAFKNGKEQERLVGLQDVDKLRKFVNKVVDEK</sequence>
<evidence type="ECO:0000256" key="3">
    <source>
        <dbReference type="ARBA" id="ARBA00022982"/>
    </source>
</evidence>
<dbReference type="FunFam" id="3.40.30.10:FF:000001">
    <property type="entry name" value="Thioredoxin"/>
    <property type="match status" value="1"/>
</dbReference>
<dbReference type="EMBL" id="BLKM01000742">
    <property type="protein sequence ID" value="GFG38072.1"/>
    <property type="molecule type" value="Genomic_DNA"/>
</dbReference>
<dbReference type="PANTHER" id="PTHR43601:SF3">
    <property type="entry name" value="THIOREDOXIN, MITOCHONDRIAL"/>
    <property type="match status" value="1"/>
</dbReference>
<name>A0A6L2Q3F1_COPFO</name>
<dbReference type="SUPFAM" id="SSF52833">
    <property type="entry name" value="Thioredoxin-like"/>
    <property type="match status" value="1"/>
</dbReference>
<evidence type="ECO:0000256" key="4">
    <source>
        <dbReference type="ARBA" id="ARBA00023157"/>
    </source>
</evidence>
<evidence type="ECO:0000256" key="5">
    <source>
        <dbReference type="ARBA" id="ARBA00023284"/>
    </source>
</evidence>
<dbReference type="PRINTS" id="PR00421">
    <property type="entry name" value="THIOREDOXIN"/>
</dbReference>
<comment type="caution">
    <text evidence="7">The sequence shown here is derived from an EMBL/GenBank/DDBJ whole genome shotgun (WGS) entry which is preliminary data.</text>
</comment>
<dbReference type="AlphaFoldDB" id="A0A6L2Q3F1"/>
<dbReference type="InterPro" id="IPR013766">
    <property type="entry name" value="Thioredoxin_domain"/>
</dbReference>
<comment type="similarity">
    <text evidence="1">Belongs to the thioredoxin family.</text>
</comment>
<organism evidence="7 8">
    <name type="scientific">Coptotermes formosanus</name>
    <name type="common">Formosan subterranean termite</name>
    <dbReference type="NCBI Taxonomy" id="36987"/>
    <lineage>
        <taxon>Eukaryota</taxon>
        <taxon>Metazoa</taxon>
        <taxon>Ecdysozoa</taxon>
        <taxon>Arthropoda</taxon>
        <taxon>Hexapoda</taxon>
        <taxon>Insecta</taxon>
        <taxon>Pterygota</taxon>
        <taxon>Neoptera</taxon>
        <taxon>Polyneoptera</taxon>
        <taxon>Dictyoptera</taxon>
        <taxon>Blattodea</taxon>
        <taxon>Blattoidea</taxon>
        <taxon>Termitoidae</taxon>
        <taxon>Rhinotermitidae</taxon>
        <taxon>Coptotermes</taxon>
    </lineage>
</organism>
<evidence type="ECO:0000256" key="1">
    <source>
        <dbReference type="ARBA" id="ARBA00008987"/>
    </source>
</evidence>
<dbReference type="Pfam" id="PF00085">
    <property type="entry name" value="Thioredoxin"/>
    <property type="match status" value="1"/>
</dbReference>
<gene>
    <name evidence="7" type="ORF">Cfor_10647</name>
</gene>
<evidence type="ECO:0000313" key="7">
    <source>
        <dbReference type="EMBL" id="GFG38072.1"/>
    </source>
</evidence>
<dbReference type="GO" id="GO:0045454">
    <property type="term" value="P:cell redox homeostasis"/>
    <property type="evidence" value="ECO:0007669"/>
    <property type="project" value="TreeGrafter"/>
</dbReference>
<reference evidence="8" key="1">
    <citation type="submission" date="2020-01" db="EMBL/GenBank/DDBJ databases">
        <title>Draft genome sequence of the Termite Coptotermes fromosanus.</title>
        <authorList>
            <person name="Itakura S."/>
            <person name="Yosikawa Y."/>
            <person name="Umezawa K."/>
        </authorList>
    </citation>
    <scope>NUCLEOTIDE SEQUENCE [LARGE SCALE GENOMIC DNA]</scope>
</reference>
<keyword evidence="4" id="KW-1015">Disulfide bond</keyword>